<evidence type="ECO:0000313" key="2">
    <source>
        <dbReference type="Proteomes" id="UP000254802"/>
    </source>
</evidence>
<dbReference type="AlphaFoldDB" id="A0A378N7L2"/>
<organism evidence="1 2">
    <name type="scientific">Mannheimia haemolytica</name>
    <name type="common">Pasteurella haemolytica</name>
    <dbReference type="NCBI Taxonomy" id="75985"/>
    <lineage>
        <taxon>Bacteria</taxon>
        <taxon>Pseudomonadati</taxon>
        <taxon>Pseudomonadota</taxon>
        <taxon>Gammaproteobacteria</taxon>
        <taxon>Pasteurellales</taxon>
        <taxon>Pasteurellaceae</taxon>
        <taxon>Mannheimia</taxon>
    </lineage>
</organism>
<protein>
    <submittedName>
        <fullName evidence="1">Uncharacterized protein</fullName>
    </submittedName>
</protein>
<evidence type="ECO:0000313" key="1">
    <source>
        <dbReference type="EMBL" id="STY64432.1"/>
    </source>
</evidence>
<proteinExistence type="predicted"/>
<reference evidence="1 2" key="1">
    <citation type="submission" date="2018-06" db="EMBL/GenBank/DDBJ databases">
        <authorList>
            <consortium name="Pathogen Informatics"/>
            <person name="Doyle S."/>
        </authorList>
    </citation>
    <scope>NUCLEOTIDE SEQUENCE [LARGE SCALE GENOMIC DNA]</scope>
    <source>
        <strain evidence="1 2">NCTC10638</strain>
    </source>
</reference>
<sequence length="31" mass="3290">MIANKIMALAKGKLSIAVIYLFAVTAFCQCG</sequence>
<dbReference type="Proteomes" id="UP000254802">
    <property type="component" value="Unassembled WGS sequence"/>
</dbReference>
<gene>
    <name evidence="1" type="ORF">NCTC10638_03613</name>
</gene>
<accession>A0A378N7L2</accession>
<dbReference type="EMBL" id="UGPN01000002">
    <property type="protein sequence ID" value="STY64432.1"/>
    <property type="molecule type" value="Genomic_DNA"/>
</dbReference>
<name>A0A378N7L2_MANHA</name>